<dbReference type="PANTHER" id="PTHR36834">
    <property type="entry name" value="MEMBRANE PROTEIN-RELATED"/>
    <property type="match status" value="1"/>
</dbReference>
<feature type="transmembrane region" description="Helical" evidence="1">
    <location>
        <begin position="12"/>
        <end position="32"/>
    </location>
</feature>
<dbReference type="Proteomes" id="UP000523087">
    <property type="component" value="Unassembled WGS sequence"/>
</dbReference>
<dbReference type="InterPro" id="IPR053150">
    <property type="entry name" value="Teicoplanin_resist-assoc"/>
</dbReference>
<feature type="domain" description="VanZ-like" evidence="2">
    <location>
        <begin position="47"/>
        <end position="166"/>
    </location>
</feature>
<dbReference type="InterPro" id="IPR006976">
    <property type="entry name" value="VanZ-like"/>
</dbReference>
<feature type="transmembrane region" description="Helical" evidence="1">
    <location>
        <begin position="121"/>
        <end position="139"/>
    </location>
</feature>
<dbReference type="PANTHER" id="PTHR36834:SF1">
    <property type="entry name" value="INTEGRAL MEMBRANE PROTEIN"/>
    <property type="match status" value="1"/>
</dbReference>
<keyword evidence="1" id="KW-0812">Transmembrane</keyword>
<dbReference type="Pfam" id="PF04892">
    <property type="entry name" value="VanZ"/>
    <property type="match status" value="1"/>
</dbReference>
<feature type="transmembrane region" description="Helical" evidence="1">
    <location>
        <begin position="151"/>
        <end position="168"/>
    </location>
</feature>
<gene>
    <name evidence="3" type="ORF">HNR31_001931</name>
</gene>
<proteinExistence type="predicted"/>
<comment type="caution">
    <text evidence="3">The sequence shown here is derived from an EMBL/GenBank/DDBJ whole genome shotgun (WGS) entry which is preliminary data.</text>
</comment>
<protein>
    <submittedName>
        <fullName evidence="3">Glycopeptide antibiotics resistance protein</fullName>
    </submittedName>
</protein>
<keyword evidence="1" id="KW-0472">Membrane</keyword>
<feature type="transmembrane region" description="Helical" evidence="1">
    <location>
        <begin position="70"/>
        <end position="89"/>
    </location>
</feature>
<dbReference type="AlphaFoldDB" id="A0A7V9Z741"/>
<evidence type="ECO:0000259" key="2">
    <source>
        <dbReference type="Pfam" id="PF04892"/>
    </source>
</evidence>
<evidence type="ECO:0000313" key="4">
    <source>
        <dbReference type="Proteomes" id="UP000523087"/>
    </source>
</evidence>
<evidence type="ECO:0000256" key="1">
    <source>
        <dbReference type="SAM" id="Phobius"/>
    </source>
</evidence>
<keyword evidence="1" id="KW-1133">Transmembrane helix</keyword>
<feature type="transmembrane region" description="Helical" evidence="1">
    <location>
        <begin position="44"/>
        <end position="64"/>
    </location>
</feature>
<evidence type="ECO:0000313" key="3">
    <source>
        <dbReference type="EMBL" id="MBA2875158.1"/>
    </source>
</evidence>
<feature type="transmembrane region" description="Helical" evidence="1">
    <location>
        <begin position="96"/>
        <end position="115"/>
    </location>
</feature>
<dbReference type="RefSeq" id="WP_181556000.1">
    <property type="nucleotide sequence ID" value="NZ_JACDUT010000005.1"/>
</dbReference>
<dbReference type="EMBL" id="JACDUT010000005">
    <property type="protein sequence ID" value="MBA2875158.1"/>
    <property type="molecule type" value="Genomic_DNA"/>
</dbReference>
<reference evidence="3 4" key="1">
    <citation type="submission" date="2020-07" db="EMBL/GenBank/DDBJ databases">
        <title>Genomic Encyclopedia of Type Strains, Phase IV (KMG-IV): sequencing the most valuable type-strain genomes for metagenomic binning, comparative biology and taxonomic classification.</title>
        <authorList>
            <person name="Goeker M."/>
        </authorList>
    </citation>
    <scope>NUCLEOTIDE SEQUENCE [LARGE SCALE GENOMIC DNA]</scope>
    <source>
        <strain evidence="3 4">DSM 15730</strain>
    </source>
</reference>
<organism evidence="3 4">
    <name type="scientific">Thermaerobacillus caldiproteolyticus</name>
    <dbReference type="NCBI Taxonomy" id="247480"/>
    <lineage>
        <taxon>Bacteria</taxon>
        <taxon>Bacillati</taxon>
        <taxon>Bacillota</taxon>
        <taxon>Bacilli</taxon>
        <taxon>Bacillales</taxon>
        <taxon>Anoxybacillaceae</taxon>
        <taxon>Thermaerobacillus</taxon>
    </lineage>
</organism>
<keyword evidence="4" id="KW-1185">Reference proteome</keyword>
<sequence length="179" mass="20636">MIQLWRIFGDVVPLFFVISLIVVTLSVWRFRSQKTAWEQKVPKISLLLTMIAILLITVFPFYYIPDQPRVLNLVPFVGMYRLIVYSVDIEVPIRNILLNVLLFVPFGFFLSWSANQLSVRNITMTGLLFSFIIEVFQYVLPIGRSADIDDVILNTLGAFFGAVVWKGIEMYRKQSSASF</sequence>
<name>A0A7V9Z741_9BACL</name>
<accession>A0A7V9Z741</accession>